<name>A0A8J5MPJ2_HOMAM</name>
<dbReference type="Proteomes" id="UP000747542">
    <property type="component" value="Unassembled WGS sequence"/>
</dbReference>
<proteinExistence type="predicted"/>
<protein>
    <submittedName>
        <fullName evidence="1">Uncharacterized protein</fullName>
    </submittedName>
</protein>
<evidence type="ECO:0000313" key="1">
    <source>
        <dbReference type="EMBL" id="KAG7158722.1"/>
    </source>
</evidence>
<dbReference type="AlphaFoldDB" id="A0A8J5MPJ2"/>
<dbReference type="EMBL" id="JAHLQT010034478">
    <property type="protein sequence ID" value="KAG7158722.1"/>
    <property type="molecule type" value="Genomic_DNA"/>
</dbReference>
<evidence type="ECO:0000313" key="2">
    <source>
        <dbReference type="Proteomes" id="UP000747542"/>
    </source>
</evidence>
<comment type="caution">
    <text evidence="1">The sequence shown here is derived from an EMBL/GenBank/DDBJ whole genome shotgun (WGS) entry which is preliminary data.</text>
</comment>
<reference evidence="1" key="1">
    <citation type="journal article" date="2021" name="Sci. Adv.">
        <title>The American lobster genome reveals insights on longevity, neural, and immune adaptations.</title>
        <authorList>
            <person name="Polinski J.M."/>
            <person name="Zimin A.V."/>
            <person name="Clark K.F."/>
            <person name="Kohn A.B."/>
            <person name="Sadowski N."/>
            <person name="Timp W."/>
            <person name="Ptitsyn A."/>
            <person name="Khanna P."/>
            <person name="Romanova D.Y."/>
            <person name="Williams P."/>
            <person name="Greenwood S.J."/>
            <person name="Moroz L.L."/>
            <person name="Walt D.R."/>
            <person name="Bodnar A.G."/>
        </authorList>
    </citation>
    <scope>NUCLEOTIDE SEQUENCE</scope>
    <source>
        <strain evidence="1">GMGI-L3</strain>
    </source>
</reference>
<sequence>MVYGLLKVKVPGAVCGAAADDGPVRRDGSRISISGSGLGCLLSSGHKAHVLSPPVTGSSLFNLTVASSLSCRGFGTTILSYCLLY</sequence>
<keyword evidence="2" id="KW-1185">Reference proteome</keyword>
<gene>
    <name evidence="1" type="ORF">Hamer_G011391</name>
</gene>
<accession>A0A8J5MPJ2</accession>
<organism evidence="1 2">
    <name type="scientific">Homarus americanus</name>
    <name type="common">American lobster</name>
    <dbReference type="NCBI Taxonomy" id="6706"/>
    <lineage>
        <taxon>Eukaryota</taxon>
        <taxon>Metazoa</taxon>
        <taxon>Ecdysozoa</taxon>
        <taxon>Arthropoda</taxon>
        <taxon>Crustacea</taxon>
        <taxon>Multicrustacea</taxon>
        <taxon>Malacostraca</taxon>
        <taxon>Eumalacostraca</taxon>
        <taxon>Eucarida</taxon>
        <taxon>Decapoda</taxon>
        <taxon>Pleocyemata</taxon>
        <taxon>Astacidea</taxon>
        <taxon>Nephropoidea</taxon>
        <taxon>Nephropidae</taxon>
        <taxon>Homarus</taxon>
    </lineage>
</organism>